<dbReference type="Pfam" id="PF00689">
    <property type="entry name" value="Cation_ATPase_C"/>
    <property type="match status" value="1"/>
</dbReference>
<sequence>TQNLLYDISQTTIPWDHMDKEFLLVPHRWSIRSIVRFMLFMGPWSSIFDITTYLFMWFYFDIKTADDPYKILLFQTGWFCEGALSQLLVIYIIRSPKIPFIQTNAAKPIMVATVIISAIILGLPFIDAFHGFFQMVHLPAIYYAYLFGCLFSYFVVTQFAKMIYLRLFNTWF</sequence>
<evidence type="ECO:0000256" key="4">
    <source>
        <dbReference type="ARBA" id="ARBA00022842"/>
    </source>
</evidence>
<feature type="transmembrane region" description="Helical" evidence="5">
    <location>
        <begin position="72"/>
        <end position="93"/>
    </location>
</feature>
<feature type="domain" description="Cation-transporting P-type ATPase C-terminal" evidence="6">
    <location>
        <begin position="2"/>
        <end position="163"/>
    </location>
</feature>
<organism evidence="7 8">
    <name type="scientific">Mortierella alpina</name>
    <name type="common">Oleaginous fungus</name>
    <name type="synonym">Mortierella renispora</name>
    <dbReference type="NCBI Taxonomy" id="64518"/>
    <lineage>
        <taxon>Eukaryota</taxon>
        <taxon>Fungi</taxon>
        <taxon>Fungi incertae sedis</taxon>
        <taxon>Mucoromycota</taxon>
        <taxon>Mortierellomycotina</taxon>
        <taxon>Mortierellomycetes</taxon>
        <taxon>Mortierellales</taxon>
        <taxon>Mortierellaceae</taxon>
        <taxon>Mortierella</taxon>
    </lineage>
</organism>
<evidence type="ECO:0000313" key="7">
    <source>
        <dbReference type="EMBL" id="KAG9319090.1"/>
    </source>
</evidence>
<dbReference type="EMBL" id="JAIFTL010000664">
    <property type="protein sequence ID" value="KAG9319090.1"/>
    <property type="molecule type" value="Genomic_DNA"/>
</dbReference>
<evidence type="ECO:0000256" key="1">
    <source>
        <dbReference type="ARBA" id="ARBA00004651"/>
    </source>
</evidence>
<evidence type="ECO:0000256" key="3">
    <source>
        <dbReference type="ARBA" id="ARBA00022553"/>
    </source>
</evidence>
<evidence type="ECO:0000256" key="5">
    <source>
        <dbReference type="SAM" id="Phobius"/>
    </source>
</evidence>
<keyword evidence="3" id="KW-0597">Phosphoprotein</keyword>
<dbReference type="SUPFAM" id="SSF81665">
    <property type="entry name" value="Calcium ATPase, transmembrane domain M"/>
    <property type="match status" value="1"/>
</dbReference>
<evidence type="ECO:0000259" key="6">
    <source>
        <dbReference type="Pfam" id="PF00689"/>
    </source>
</evidence>
<feature type="transmembrane region" description="Helical" evidence="5">
    <location>
        <begin position="37"/>
        <end position="60"/>
    </location>
</feature>
<evidence type="ECO:0000256" key="2">
    <source>
        <dbReference type="ARBA" id="ARBA00022475"/>
    </source>
</evidence>
<gene>
    <name evidence="7" type="ORF">KVV02_005862</name>
</gene>
<feature type="transmembrane region" description="Helical" evidence="5">
    <location>
        <begin position="132"/>
        <end position="156"/>
    </location>
</feature>
<dbReference type="AlphaFoldDB" id="A0A9P8CYF2"/>
<accession>A0A9P8CYF2</accession>
<dbReference type="Proteomes" id="UP000717515">
    <property type="component" value="Unassembled WGS sequence"/>
</dbReference>
<dbReference type="GO" id="GO:0015444">
    <property type="term" value="F:P-type magnesium transporter activity"/>
    <property type="evidence" value="ECO:0007669"/>
    <property type="project" value="InterPro"/>
</dbReference>
<feature type="transmembrane region" description="Helical" evidence="5">
    <location>
        <begin position="105"/>
        <end position="126"/>
    </location>
</feature>
<dbReference type="PRINTS" id="PR01836">
    <property type="entry name" value="MGATPASE"/>
</dbReference>
<feature type="non-terminal residue" evidence="7">
    <location>
        <position position="1"/>
    </location>
</feature>
<name>A0A9P8CYF2_MORAP</name>
<keyword evidence="5" id="KW-0812">Transmembrane</keyword>
<keyword evidence="5" id="KW-1133">Transmembrane helix</keyword>
<dbReference type="InterPro" id="IPR006068">
    <property type="entry name" value="ATPase_P-typ_cation-transptr_C"/>
</dbReference>
<keyword evidence="5" id="KW-0472">Membrane</keyword>
<dbReference type="InterPro" id="IPR006415">
    <property type="entry name" value="P-type_ATPase_IIIB"/>
</dbReference>
<reference evidence="7" key="1">
    <citation type="submission" date="2021-07" db="EMBL/GenBank/DDBJ databases">
        <title>Draft genome of Mortierella alpina, strain LL118, isolated from an aspen leaf litter sample.</title>
        <authorList>
            <person name="Yang S."/>
            <person name="Vinatzer B.A."/>
        </authorList>
    </citation>
    <scope>NUCLEOTIDE SEQUENCE</scope>
    <source>
        <strain evidence="7">LL118</strain>
    </source>
</reference>
<evidence type="ECO:0000313" key="8">
    <source>
        <dbReference type="Proteomes" id="UP000717515"/>
    </source>
</evidence>
<comment type="subcellular location">
    <subcellularLocation>
        <location evidence="1">Cell membrane</location>
        <topology evidence="1">Multi-pass membrane protein</topology>
    </subcellularLocation>
</comment>
<comment type="caution">
    <text evidence="7">The sequence shown here is derived from an EMBL/GenBank/DDBJ whole genome shotgun (WGS) entry which is preliminary data.</text>
</comment>
<dbReference type="InterPro" id="IPR023298">
    <property type="entry name" value="ATPase_P-typ_TM_dom_sf"/>
</dbReference>
<protein>
    <recommendedName>
        <fullName evidence="6">Cation-transporting P-type ATPase C-terminal domain-containing protein</fullName>
    </recommendedName>
</protein>
<proteinExistence type="predicted"/>
<keyword evidence="2" id="KW-1003">Cell membrane</keyword>
<dbReference type="GO" id="GO:0005886">
    <property type="term" value="C:plasma membrane"/>
    <property type="evidence" value="ECO:0007669"/>
    <property type="project" value="UniProtKB-SubCell"/>
</dbReference>
<keyword evidence="4" id="KW-0460">Magnesium</keyword>
<dbReference type="Gene3D" id="1.20.1110.10">
    <property type="entry name" value="Calcium-transporting ATPase, transmembrane domain"/>
    <property type="match status" value="1"/>
</dbReference>